<dbReference type="PANTHER" id="PTHR47219:SF13">
    <property type="entry name" value="RUN AND TBC1 DOMAIN-CONTAINING PROTEIN 3"/>
    <property type="match status" value="1"/>
</dbReference>
<dbReference type="GO" id="GO:0031267">
    <property type="term" value="F:small GTPase binding"/>
    <property type="evidence" value="ECO:0007669"/>
    <property type="project" value="TreeGrafter"/>
</dbReference>
<organism evidence="3 4">
    <name type="scientific">Biomphalaria glabrata</name>
    <name type="common">Bloodfluke planorb</name>
    <name type="synonym">Freshwater snail</name>
    <dbReference type="NCBI Taxonomy" id="6526"/>
    <lineage>
        <taxon>Eukaryota</taxon>
        <taxon>Metazoa</taxon>
        <taxon>Spiralia</taxon>
        <taxon>Lophotrochozoa</taxon>
        <taxon>Mollusca</taxon>
        <taxon>Gastropoda</taxon>
        <taxon>Heterobranchia</taxon>
        <taxon>Euthyneura</taxon>
        <taxon>Panpulmonata</taxon>
        <taxon>Hygrophila</taxon>
        <taxon>Lymnaeoidea</taxon>
        <taxon>Planorbidae</taxon>
        <taxon>Biomphalaria</taxon>
    </lineage>
</organism>
<dbReference type="InterPro" id="IPR000195">
    <property type="entry name" value="Rab-GAP-TBC_dom"/>
</dbReference>
<gene>
    <name evidence="3" type="primary">106059744</name>
</gene>
<keyword evidence="1" id="KW-1133">Transmembrane helix</keyword>
<feature type="domain" description="Rab-GAP TBC" evidence="2">
    <location>
        <begin position="1"/>
        <end position="60"/>
    </location>
</feature>
<dbReference type="VEuPathDB" id="VectorBase:BGLB031767"/>
<dbReference type="KEGG" id="bgt:106059744"/>
<evidence type="ECO:0000313" key="3">
    <source>
        <dbReference type="EnsemblMetazoa" id="BGLB031767-PA"/>
    </source>
</evidence>
<feature type="transmembrane region" description="Helical" evidence="1">
    <location>
        <begin position="20"/>
        <end position="43"/>
    </location>
</feature>
<proteinExistence type="predicted"/>
<dbReference type="InterPro" id="IPR035969">
    <property type="entry name" value="Rab-GAP_TBC_sf"/>
</dbReference>
<dbReference type="PROSITE" id="PS50086">
    <property type="entry name" value="TBC_RABGAP"/>
    <property type="match status" value="1"/>
</dbReference>
<sequence>SAEFICVVQHEMQRFSVIQFFPYTFAELSLISLHWFLTLFASVVHMKVLLRLWDLFYYEGSIVIFQITMGMLKLKEQELQTLDNSAQIFNALSDVPGDVEDVDELIEVAFRVSGSLTDVHVDTHRRKHLAYLMADQGSLVNPESSRNLPKQ</sequence>
<dbReference type="InterPro" id="IPR050302">
    <property type="entry name" value="Rab_GAP_TBC_domain"/>
</dbReference>
<dbReference type="VEuPathDB" id="VectorBase:BGLAX_039115"/>
<dbReference type="Gene3D" id="1.10.472.80">
    <property type="entry name" value="Ypt/Rab-GAP domain of gyp1p, domain 3"/>
    <property type="match status" value="1"/>
</dbReference>
<dbReference type="GO" id="GO:0005096">
    <property type="term" value="F:GTPase activator activity"/>
    <property type="evidence" value="ECO:0007669"/>
    <property type="project" value="TreeGrafter"/>
</dbReference>
<dbReference type="FunFam" id="1.10.472.80:FF:000012">
    <property type="entry name" value="Small G protein signaling modulator 3"/>
    <property type="match status" value="1"/>
</dbReference>
<name>A0A2C9LJW9_BIOGL</name>
<dbReference type="Proteomes" id="UP000076420">
    <property type="component" value="Unassembled WGS sequence"/>
</dbReference>
<dbReference type="EnsemblMetazoa" id="BGLB031767-RA">
    <property type="protein sequence ID" value="BGLB031767-PA"/>
    <property type="gene ID" value="BGLB031767"/>
</dbReference>
<reference evidence="3" key="1">
    <citation type="submission" date="2020-05" db="UniProtKB">
        <authorList>
            <consortium name="EnsemblMetazoa"/>
        </authorList>
    </citation>
    <scope>IDENTIFICATION</scope>
    <source>
        <strain evidence="3">BB02</strain>
    </source>
</reference>
<dbReference type="SUPFAM" id="SSF47923">
    <property type="entry name" value="Ypt/Rab-GAP domain of gyp1p"/>
    <property type="match status" value="1"/>
</dbReference>
<dbReference type="PANTHER" id="PTHR47219">
    <property type="entry name" value="RAB GTPASE-ACTIVATING PROTEIN 1-LIKE"/>
    <property type="match status" value="1"/>
</dbReference>
<evidence type="ECO:0000313" key="4">
    <source>
        <dbReference type="Proteomes" id="UP000076420"/>
    </source>
</evidence>
<protein>
    <recommendedName>
        <fullName evidence="2">Rab-GAP TBC domain-containing protein</fullName>
    </recommendedName>
</protein>
<keyword evidence="1" id="KW-0472">Membrane</keyword>
<evidence type="ECO:0000256" key="1">
    <source>
        <dbReference type="SAM" id="Phobius"/>
    </source>
</evidence>
<dbReference type="Pfam" id="PF00566">
    <property type="entry name" value="RabGAP-TBC"/>
    <property type="match status" value="1"/>
</dbReference>
<evidence type="ECO:0000259" key="2">
    <source>
        <dbReference type="PROSITE" id="PS50086"/>
    </source>
</evidence>
<dbReference type="AlphaFoldDB" id="A0A2C9LJW9"/>
<keyword evidence="1" id="KW-0812">Transmembrane</keyword>
<accession>A0A2C9LJW9</accession>